<protein>
    <submittedName>
        <fullName evidence="1">Uncharacterized protein</fullName>
    </submittedName>
</protein>
<dbReference type="Proteomes" id="UP000242222">
    <property type="component" value="Unassembled WGS sequence"/>
</dbReference>
<keyword evidence="2" id="KW-1185">Reference proteome</keyword>
<organism evidence="1 2">
    <name type="scientific">Izhakiella capsodis</name>
    <dbReference type="NCBI Taxonomy" id="1367852"/>
    <lineage>
        <taxon>Bacteria</taxon>
        <taxon>Pseudomonadati</taxon>
        <taxon>Pseudomonadota</taxon>
        <taxon>Gammaproteobacteria</taxon>
        <taxon>Enterobacterales</taxon>
        <taxon>Erwiniaceae</taxon>
        <taxon>Izhakiella</taxon>
    </lineage>
</organism>
<evidence type="ECO:0000313" key="2">
    <source>
        <dbReference type="Proteomes" id="UP000242222"/>
    </source>
</evidence>
<reference evidence="2" key="1">
    <citation type="submission" date="2016-10" db="EMBL/GenBank/DDBJ databases">
        <authorList>
            <person name="Varghese N."/>
            <person name="Submissions S."/>
        </authorList>
    </citation>
    <scope>NUCLEOTIDE SEQUENCE [LARGE SCALE GENOMIC DNA]</scope>
    <source>
        <strain evidence="2">N6PO6</strain>
    </source>
</reference>
<evidence type="ECO:0000313" key="1">
    <source>
        <dbReference type="EMBL" id="SFN20426.1"/>
    </source>
</evidence>
<name>A0A1I4X4U1_9GAMM</name>
<proteinExistence type="predicted"/>
<dbReference type="OrthoDB" id="9994910at2"/>
<gene>
    <name evidence="1" type="ORF">SAMN05216516_103273</name>
</gene>
<accession>A0A1I4X4U1</accession>
<dbReference type="RefSeq" id="WP_092876697.1">
    <property type="nucleotide sequence ID" value="NZ_FOVC01000003.1"/>
</dbReference>
<dbReference type="AlphaFoldDB" id="A0A1I4X4U1"/>
<dbReference type="EMBL" id="FOVC01000003">
    <property type="protein sequence ID" value="SFN20426.1"/>
    <property type="molecule type" value="Genomic_DNA"/>
</dbReference>
<sequence length="103" mass="11371">MKIVSNLRAIIFKRSYGSFDLAGKNPKKSDVAKNIDSVIQANGIRFLNVPHSDSKAANSTRVDASIGLPVLKTLRSNIHRLNLFSSYSNKGEGEITKIDERLI</sequence>